<dbReference type="EMBL" id="MU251658">
    <property type="protein sequence ID" value="KAG9230605.1"/>
    <property type="molecule type" value="Genomic_DNA"/>
</dbReference>
<feature type="region of interest" description="Disordered" evidence="6">
    <location>
        <begin position="949"/>
        <end position="986"/>
    </location>
</feature>
<dbReference type="PANTHER" id="PTHR22762:SF165">
    <property type="entry name" value="PUTATIVE (AFU_ORTHOLOGUE AFUA_1G06560)-RELATED"/>
    <property type="match status" value="1"/>
</dbReference>
<dbReference type="SUPFAM" id="SSF51445">
    <property type="entry name" value="(Trans)glycosidases"/>
    <property type="match status" value="1"/>
</dbReference>
<dbReference type="PROSITE" id="PS50217">
    <property type="entry name" value="BZIP"/>
    <property type="match status" value="1"/>
</dbReference>
<evidence type="ECO:0000259" key="7">
    <source>
        <dbReference type="PROSITE" id="PS50217"/>
    </source>
</evidence>
<protein>
    <recommendedName>
        <fullName evidence="3">alpha-glucosidase</fullName>
        <ecNumber evidence="3">3.2.1.20</ecNumber>
    </recommendedName>
</protein>
<evidence type="ECO:0000256" key="4">
    <source>
        <dbReference type="RuleBase" id="RU361185"/>
    </source>
</evidence>
<dbReference type="GO" id="GO:0004558">
    <property type="term" value="F:alpha-1,4-glucosidase activity"/>
    <property type="evidence" value="ECO:0007669"/>
    <property type="project" value="UniProtKB-EC"/>
</dbReference>
<dbReference type="CDD" id="cd14752">
    <property type="entry name" value="GH31_N"/>
    <property type="match status" value="1"/>
</dbReference>
<dbReference type="AlphaFoldDB" id="A0A9P7YBD4"/>
<reference evidence="8" key="1">
    <citation type="journal article" date="2021" name="IMA Fungus">
        <title>Genomic characterization of three marine fungi, including Emericellopsis atlantica sp. nov. with signatures of a generalist lifestyle and marine biomass degradation.</title>
        <authorList>
            <person name="Hagestad O.C."/>
            <person name="Hou L."/>
            <person name="Andersen J.H."/>
            <person name="Hansen E.H."/>
            <person name="Altermark B."/>
            <person name="Li C."/>
            <person name="Kuhnert E."/>
            <person name="Cox R.J."/>
            <person name="Crous P.W."/>
            <person name="Spatafora J.W."/>
            <person name="Lail K."/>
            <person name="Amirebrahimi M."/>
            <person name="Lipzen A."/>
            <person name="Pangilinan J."/>
            <person name="Andreopoulos W."/>
            <person name="Hayes R.D."/>
            <person name="Ng V."/>
            <person name="Grigoriev I.V."/>
            <person name="Jackson S.A."/>
            <person name="Sutton T.D.S."/>
            <person name="Dobson A.D.W."/>
            <person name="Rama T."/>
        </authorList>
    </citation>
    <scope>NUCLEOTIDE SEQUENCE</scope>
    <source>
        <strain evidence="8">TRa018bII</strain>
    </source>
</reference>
<evidence type="ECO:0000256" key="2">
    <source>
        <dbReference type="ARBA" id="ARBA00007806"/>
    </source>
</evidence>
<dbReference type="InterPro" id="IPR017853">
    <property type="entry name" value="GH"/>
</dbReference>
<dbReference type="Gene3D" id="1.20.5.170">
    <property type="match status" value="1"/>
</dbReference>
<comment type="catalytic activity">
    <reaction evidence="1">
        <text>Hydrolysis of terminal, non-reducing (1-&gt;4)-linked alpha-D-glucose residues with release of alpha-D-glucose.</text>
        <dbReference type="EC" id="3.2.1.20"/>
    </reaction>
</comment>
<dbReference type="Pfam" id="PF07716">
    <property type="entry name" value="bZIP_2"/>
    <property type="match status" value="1"/>
</dbReference>
<dbReference type="SUPFAM" id="SSF57959">
    <property type="entry name" value="Leucine zipper domain"/>
    <property type="match status" value="1"/>
</dbReference>
<keyword evidence="5" id="KW-0175">Coiled coil</keyword>
<feature type="compositionally biased region" description="Polar residues" evidence="6">
    <location>
        <begin position="949"/>
        <end position="959"/>
    </location>
</feature>
<dbReference type="GO" id="GO:0005975">
    <property type="term" value="P:carbohydrate metabolic process"/>
    <property type="evidence" value="ECO:0007669"/>
    <property type="project" value="InterPro"/>
</dbReference>
<accession>A0A9P7YBD4</accession>
<feature type="coiled-coil region" evidence="5">
    <location>
        <begin position="1013"/>
        <end position="1040"/>
    </location>
</feature>
<dbReference type="Gene3D" id="3.20.20.80">
    <property type="entry name" value="Glycosidases"/>
    <property type="match status" value="1"/>
</dbReference>
<gene>
    <name evidence="8" type="ORF">BJ875DRAFT_498999</name>
</gene>
<dbReference type="EC" id="3.2.1.20" evidence="3"/>
<keyword evidence="9" id="KW-1185">Reference proteome</keyword>
<dbReference type="InterPro" id="IPR048395">
    <property type="entry name" value="Glyco_hydro_31_C"/>
</dbReference>
<evidence type="ECO:0000256" key="5">
    <source>
        <dbReference type="SAM" id="Coils"/>
    </source>
</evidence>
<evidence type="ECO:0000313" key="9">
    <source>
        <dbReference type="Proteomes" id="UP000824998"/>
    </source>
</evidence>
<dbReference type="InterPro" id="IPR025887">
    <property type="entry name" value="Glyco_hydro_31_N_dom"/>
</dbReference>
<proteinExistence type="inferred from homology"/>
<dbReference type="Pfam" id="PF21365">
    <property type="entry name" value="Glyco_hydro_31_3rd"/>
    <property type="match status" value="1"/>
</dbReference>
<dbReference type="Pfam" id="PF13802">
    <property type="entry name" value="Gal_mutarotas_2"/>
    <property type="match status" value="1"/>
</dbReference>
<dbReference type="Proteomes" id="UP000824998">
    <property type="component" value="Unassembled WGS sequence"/>
</dbReference>
<dbReference type="InterPro" id="IPR004827">
    <property type="entry name" value="bZIP"/>
</dbReference>
<evidence type="ECO:0000256" key="3">
    <source>
        <dbReference type="ARBA" id="ARBA00012741"/>
    </source>
</evidence>
<evidence type="ECO:0000313" key="8">
    <source>
        <dbReference type="EMBL" id="KAG9230605.1"/>
    </source>
</evidence>
<evidence type="ECO:0000256" key="6">
    <source>
        <dbReference type="SAM" id="MobiDB-lite"/>
    </source>
</evidence>
<dbReference type="Gene3D" id="2.60.40.1760">
    <property type="entry name" value="glycosyl hydrolase (family 31)"/>
    <property type="match status" value="1"/>
</dbReference>
<keyword evidence="4" id="KW-0378">Hydrolase</keyword>
<feature type="domain" description="BZIP" evidence="7">
    <location>
        <begin position="981"/>
        <end position="1043"/>
    </location>
</feature>
<dbReference type="InterPro" id="IPR046347">
    <property type="entry name" value="bZIP_sf"/>
</dbReference>
<dbReference type="Pfam" id="PF01055">
    <property type="entry name" value="Glyco_hydro_31_2nd"/>
    <property type="match status" value="1"/>
</dbReference>
<organism evidence="8 9">
    <name type="scientific">Amylocarpus encephaloides</name>
    <dbReference type="NCBI Taxonomy" id="45428"/>
    <lineage>
        <taxon>Eukaryota</taxon>
        <taxon>Fungi</taxon>
        <taxon>Dikarya</taxon>
        <taxon>Ascomycota</taxon>
        <taxon>Pezizomycotina</taxon>
        <taxon>Leotiomycetes</taxon>
        <taxon>Helotiales</taxon>
        <taxon>Helotiales incertae sedis</taxon>
        <taxon>Amylocarpus</taxon>
    </lineage>
</organism>
<comment type="caution">
    <text evidence="8">The sequence shown here is derived from an EMBL/GenBank/DDBJ whole genome shotgun (WGS) entry which is preliminary data.</text>
</comment>
<feature type="compositionally biased region" description="Pro residues" evidence="6">
    <location>
        <begin position="973"/>
        <end position="983"/>
    </location>
</feature>
<comment type="similarity">
    <text evidence="2 4">Belongs to the glycosyl hydrolase 31 family.</text>
</comment>
<dbReference type="GO" id="GO:0003700">
    <property type="term" value="F:DNA-binding transcription factor activity"/>
    <property type="evidence" value="ECO:0007669"/>
    <property type="project" value="InterPro"/>
</dbReference>
<dbReference type="InterPro" id="IPR000322">
    <property type="entry name" value="Glyco_hydro_31_TIM"/>
</dbReference>
<keyword evidence="4" id="KW-0326">Glycosidase</keyword>
<dbReference type="OrthoDB" id="1334205at2759"/>
<evidence type="ECO:0000256" key="1">
    <source>
        <dbReference type="ARBA" id="ARBA00001657"/>
    </source>
</evidence>
<dbReference type="SUPFAM" id="SSF74650">
    <property type="entry name" value="Galactose mutarotase-like"/>
    <property type="match status" value="1"/>
</dbReference>
<sequence>MPQHEFIPQAYVLTEEGPSSLTLNSTDSGFRFAFEALRPGLFRTTFYSLTHPLPPHPSAFRPSQNLEGADPKLNTAGSQKRIVVGNITASVEWTGCPVVSLQLASQEKPIHRDLQFRSYVVDSTGIAHYTVYKRDTLHVGLGEKAAPMNLSNRHFILSATDCFGYDIYRTDPLYKHIPLLINATPNGCIAMFSTSHSRGTYSIGSEIDGLWGHFKVYRQDYGGLEEYLMVGKTIQDVVKIYAELVGFPRLVPRWAFGYIAGGMKYSMLDEPRASDALTSFAEKLKQHDIPCSAFQMSSGYTVAETDPKTRNVFTWNKHRFPDPAGFVAKYHSEGIRIIANVKPYVLASHPVYQKLLDANALLSDPRTGKSGIARLWSAGGGESGEGGHIDFTSKAGFSWWYNGVKALRGCGIEGIWNDNNEYTIPDDNWHCMLDRYKPSCSERLGKNIGLWGRALHTELMGQSSHDALVDLDPEIRPFVLTRSATAGTMRYAASSWGGDNVTSWDSMKGSNSLSLNAGMSLLQCYGHDIGGFEGPQPSPELLLRWVQLGAHSPRFAINCFKTDENDNTIGGVIEPWMYPEITPLIRDIIKRRYELIPYLYSLMLQSHMTAIAPQRWIGWGFENDAEVWTAEVMKGDTQYWLGDALLIGGVYEPALSSARLYLPTQGGQDQGYINLNAPYQHFAAGQWVGIESEWRKSIPLLARVGSAVVVGKDVQTRSPGDNRFPSANVFEDDHRAVEIFPPKNSTMRIFVNTWYEDDGISAKPDISMFTVSYSCTETEVTVMLERGKDNVYVPLWKQFNVILPVGDERTVVLSDMKGACEKLASSSSRRLYASGSNGLGWESYSCFDDRGLDNHLSEFGGLGQQDFPVTDFGRGFEGPFEGLVGYGNEWEFSQEGIYNLGFLAPGDQLPVPPMGSSGSSGTAVGNLDESLELPDHSAELIISTDNISSNANLQSNSPTSYPPSQPHALHLARPPPSKSPPPSRTQKRVLNTLAARRYRKKRVDQTLHLETTLKETETERDDLKIRVAKLEREVEVLRELLGK</sequence>
<dbReference type="GO" id="GO:0030246">
    <property type="term" value="F:carbohydrate binding"/>
    <property type="evidence" value="ECO:0007669"/>
    <property type="project" value="InterPro"/>
</dbReference>
<dbReference type="InterPro" id="IPR011013">
    <property type="entry name" value="Gal_mutarotase_sf_dom"/>
</dbReference>
<dbReference type="SMART" id="SM00338">
    <property type="entry name" value="BRLZ"/>
    <property type="match status" value="1"/>
</dbReference>
<dbReference type="PANTHER" id="PTHR22762">
    <property type="entry name" value="ALPHA-GLUCOSIDASE"/>
    <property type="match status" value="1"/>
</dbReference>
<name>A0A9P7YBD4_9HELO</name>